<organism evidence="1 2">
    <name type="scientific">Vigna angularis var. angularis</name>
    <dbReference type="NCBI Taxonomy" id="157739"/>
    <lineage>
        <taxon>Eukaryota</taxon>
        <taxon>Viridiplantae</taxon>
        <taxon>Streptophyta</taxon>
        <taxon>Embryophyta</taxon>
        <taxon>Tracheophyta</taxon>
        <taxon>Spermatophyta</taxon>
        <taxon>Magnoliopsida</taxon>
        <taxon>eudicotyledons</taxon>
        <taxon>Gunneridae</taxon>
        <taxon>Pentapetalae</taxon>
        <taxon>rosids</taxon>
        <taxon>fabids</taxon>
        <taxon>Fabales</taxon>
        <taxon>Fabaceae</taxon>
        <taxon>Papilionoideae</taxon>
        <taxon>50 kb inversion clade</taxon>
        <taxon>NPAAA clade</taxon>
        <taxon>indigoferoid/millettioid clade</taxon>
        <taxon>Phaseoleae</taxon>
        <taxon>Vigna</taxon>
    </lineage>
</organism>
<evidence type="ECO:0008006" key="3">
    <source>
        <dbReference type="Google" id="ProtNLM"/>
    </source>
</evidence>
<dbReference type="Gene3D" id="1.10.510.10">
    <property type="entry name" value="Transferase(Phosphotransferase) domain 1"/>
    <property type="match status" value="1"/>
</dbReference>
<dbReference type="AlphaFoldDB" id="A0A0S3RM60"/>
<keyword evidence="2" id="KW-1185">Reference proteome</keyword>
<dbReference type="Proteomes" id="UP000291084">
    <property type="component" value="Chromosome 3"/>
</dbReference>
<reference evidence="1 2" key="1">
    <citation type="journal article" date="2015" name="Sci. Rep.">
        <title>The power of single molecule real-time sequencing technology in the de novo assembly of a eukaryotic genome.</title>
        <authorList>
            <person name="Sakai H."/>
            <person name="Naito K."/>
            <person name="Ogiso-Tanaka E."/>
            <person name="Takahashi Y."/>
            <person name="Iseki K."/>
            <person name="Muto C."/>
            <person name="Satou K."/>
            <person name="Teruya K."/>
            <person name="Shiroma A."/>
            <person name="Shimoji M."/>
            <person name="Hirano T."/>
            <person name="Itoh T."/>
            <person name="Kaga A."/>
            <person name="Tomooka N."/>
        </authorList>
    </citation>
    <scope>NUCLEOTIDE SEQUENCE [LARGE SCALE GENOMIC DNA]</scope>
    <source>
        <strain evidence="2">cv. Shumari</strain>
    </source>
</reference>
<gene>
    <name evidence="1" type="primary">Vigan.03G150900</name>
    <name evidence="1" type="ORF">VIGAN_03150900</name>
</gene>
<protein>
    <recommendedName>
        <fullName evidence="3">Protein kinase domain-containing protein</fullName>
    </recommendedName>
</protein>
<dbReference type="SUPFAM" id="SSF56112">
    <property type="entry name" value="Protein kinase-like (PK-like)"/>
    <property type="match status" value="1"/>
</dbReference>
<evidence type="ECO:0000313" key="1">
    <source>
        <dbReference type="EMBL" id="BAT81709.1"/>
    </source>
</evidence>
<name>A0A0S3RM60_PHAAN</name>
<dbReference type="InterPro" id="IPR011009">
    <property type="entry name" value="Kinase-like_dom_sf"/>
</dbReference>
<feature type="non-terminal residue" evidence="1">
    <location>
        <position position="121"/>
    </location>
</feature>
<accession>A0A0S3RM60</accession>
<dbReference type="EMBL" id="AP015036">
    <property type="protein sequence ID" value="BAT81709.1"/>
    <property type="molecule type" value="Genomic_DNA"/>
</dbReference>
<proteinExistence type="predicted"/>
<sequence length="121" mass="14551">MENGETISQWWKLYFLKFGIFVKRLLNKDYQKRLTTAQALSHPWLTSHCDDVKIPFDMIIHKLVKSLYTLIFFTQISYGSILDRTQQNTMCKHYIFFIKLGYSDYILNKIYLYINSINLFC</sequence>
<evidence type="ECO:0000313" key="2">
    <source>
        <dbReference type="Proteomes" id="UP000291084"/>
    </source>
</evidence>